<dbReference type="RefSeq" id="WP_275594641.1">
    <property type="nucleotide sequence ID" value="NZ_CP102381.1"/>
</dbReference>
<dbReference type="InterPro" id="IPR015424">
    <property type="entry name" value="PyrdxlP-dep_Trfase"/>
</dbReference>
<keyword evidence="3 6" id="KW-0032">Aminotransferase</keyword>
<dbReference type="EC" id="2.6.1.-" evidence="6"/>
<dbReference type="InterPro" id="IPR004838">
    <property type="entry name" value="NHTrfase_class1_PyrdxlP-BS"/>
</dbReference>
<evidence type="ECO:0000256" key="1">
    <source>
        <dbReference type="ARBA" id="ARBA00001933"/>
    </source>
</evidence>
<dbReference type="CDD" id="cd00609">
    <property type="entry name" value="AAT_like"/>
    <property type="match status" value="1"/>
</dbReference>
<evidence type="ECO:0000313" key="9">
    <source>
        <dbReference type="Proteomes" id="UP001222275"/>
    </source>
</evidence>
<sequence>MTQKTPFTPNISKVASAIQPFHVMKILAEAKALEVAGQEIIHMEIGEPDFSSLQCINQAANQAVQKGLTHYTPTMGLPALRKKLAHFYQSFYQAEVNPNQVMITPGSSTALQLVLTATLNPGDKVILADPAYPCNRQFVNLLYAELLTIPVSHETQYQLNLEQLKKNWQDGIKVVMVASPSNPTGTVIEQTELVAMAEFLAEKNVYLIVDEIYQGLVYDRPAESVLANQNLPDNVIVINSFSKFFGMTGWRLGWTVAPKHLIPILDRLGQNLFLAAPTPSQYAALRVLDDDALCELEQRRQIFENRRNTLYHAMLNEGFTLKTLPQGAFYLYWDVSDFTDNAQQFCSALLQNTGVAITPGKDFGQFNADTHVRLAYTTDEENLQLAVKKITAFIKTQR</sequence>
<reference evidence="8 9" key="1">
    <citation type="submission" date="2022-06" db="EMBL/GenBank/DDBJ databases">
        <title>Thiomicrohabdus sp. nov, an obligately chemolithoautotrophic, sulfur-oxidizing bacterium isolated from beach of Guanyin Mountain. Amoy.</title>
        <authorList>
            <person name="Zhu H."/>
        </authorList>
    </citation>
    <scope>NUCLEOTIDE SEQUENCE [LARGE SCALE GENOMIC DNA]</scope>
    <source>
        <strain evidence="8 9">XGS-01</strain>
    </source>
</reference>
<dbReference type="Proteomes" id="UP001222275">
    <property type="component" value="Chromosome"/>
</dbReference>
<dbReference type="EMBL" id="CP102381">
    <property type="protein sequence ID" value="WEJ62384.1"/>
    <property type="molecule type" value="Genomic_DNA"/>
</dbReference>
<gene>
    <name evidence="8" type="ORF">NR989_10230</name>
</gene>
<keyword evidence="4 6" id="KW-0808">Transferase</keyword>
<dbReference type="PANTHER" id="PTHR46383:SF2">
    <property type="entry name" value="AMINOTRANSFERASE"/>
    <property type="match status" value="1"/>
</dbReference>
<evidence type="ECO:0000256" key="2">
    <source>
        <dbReference type="ARBA" id="ARBA00007441"/>
    </source>
</evidence>
<evidence type="ECO:0000256" key="5">
    <source>
        <dbReference type="ARBA" id="ARBA00022898"/>
    </source>
</evidence>
<keyword evidence="5" id="KW-0663">Pyridoxal phosphate</keyword>
<protein>
    <recommendedName>
        <fullName evidence="6">Aminotransferase</fullName>
        <ecNumber evidence="6">2.6.1.-</ecNumber>
    </recommendedName>
</protein>
<dbReference type="PROSITE" id="PS00105">
    <property type="entry name" value="AA_TRANSFER_CLASS_1"/>
    <property type="match status" value="1"/>
</dbReference>
<evidence type="ECO:0000313" key="8">
    <source>
        <dbReference type="EMBL" id="WEJ62384.1"/>
    </source>
</evidence>
<dbReference type="PANTHER" id="PTHR46383">
    <property type="entry name" value="ASPARTATE AMINOTRANSFERASE"/>
    <property type="match status" value="1"/>
</dbReference>
<comment type="cofactor">
    <cofactor evidence="1 6">
        <name>pyridoxal 5'-phosphate</name>
        <dbReference type="ChEBI" id="CHEBI:597326"/>
    </cofactor>
</comment>
<organism evidence="8 9">
    <name type="scientific">Thiomicrorhabdus lithotrophica</name>
    <dbReference type="NCBI Taxonomy" id="2949997"/>
    <lineage>
        <taxon>Bacteria</taxon>
        <taxon>Pseudomonadati</taxon>
        <taxon>Pseudomonadota</taxon>
        <taxon>Gammaproteobacteria</taxon>
        <taxon>Thiotrichales</taxon>
        <taxon>Piscirickettsiaceae</taxon>
        <taxon>Thiomicrorhabdus</taxon>
    </lineage>
</organism>
<dbReference type="Gene3D" id="3.40.640.10">
    <property type="entry name" value="Type I PLP-dependent aspartate aminotransferase-like (Major domain)"/>
    <property type="match status" value="1"/>
</dbReference>
<evidence type="ECO:0000256" key="3">
    <source>
        <dbReference type="ARBA" id="ARBA00022576"/>
    </source>
</evidence>
<feature type="domain" description="Aminotransferase class I/classII large" evidence="7">
    <location>
        <begin position="39"/>
        <end position="390"/>
    </location>
</feature>
<dbReference type="InterPro" id="IPR004839">
    <property type="entry name" value="Aminotransferase_I/II_large"/>
</dbReference>
<comment type="similarity">
    <text evidence="2 6">Belongs to the class-I pyridoxal-phosphate-dependent aminotransferase family.</text>
</comment>
<name>A0ABY8C8U9_9GAMM</name>
<evidence type="ECO:0000256" key="6">
    <source>
        <dbReference type="RuleBase" id="RU000481"/>
    </source>
</evidence>
<evidence type="ECO:0000256" key="4">
    <source>
        <dbReference type="ARBA" id="ARBA00022679"/>
    </source>
</evidence>
<proteinExistence type="inferred from homology"/>
<dbReference type="InterPro" id="IPR050596">
    <property type="entry name" value="AspAT/PAT-like"/>
</dbReference>
<accession>A0ABY8C8U9</accession>
<dbReference type="SUPFAM" id="SSF53383">
    <property type="entry name" value="PLP-dependent transferases"/>
    <property type="match status" value="1"/>
</dbReference>
<dbReference type="InterPro" id="IPR015421">
    <property type="entry name" value="PyrdxlP-dep_Trfase_major"/>
</dbReference>
<keyword evidence="9" id="KW-1185">Reference proteome</keyword>
<dbReference type="Pfam" id="PF00155">
    <property type="entry name" value="Aminotran_1_2"/>
    <property type="match status" value="1"/>
</dbReference>
<evidence type="ECO:0000259" key="7">
    <source>
        <dbReference type="Pfam" id="PF00155"/>
    </source>
</evidence>
<dbReference type="GO" id="GO:0008483">
    <property type="term" value="F:transaminase activity"/>
    <property type="evidence" value="ECO:0007669"/>
    <property type="project" value="UniProtKB-KW"/>
</dbReference>